<gene>
    <name evidence="2" type="ORF">GSMUA_169330.1</name>
</gene>
<keyword evidence="4" id="KW-1185">Reference proteome</keyword>
<dbReference type="InParanoid" id="A0A804JK06"/>
<reference evidence="3" key="2">
    <citation type="submission" date="2021-05" db="UniProtKB">
        <authorList>
            <consortium name="EnsemblPlants"/>
        </authorList>
    </citation>
    <scope>IDENTIFICATION</scope>
    <source>
        <strain evidence="3">subsp. malaccensis</strain>
    </source>
</reference>
<dbReference type="Proteomes" id="UP000012960">
    <property type="component" value="Unplaced"/>
</dbReference>
<proteinExistence type="predicted"/>
<evidence type="ECO:0000313" key="3">
    <source>
        <dbReference type="EnsemblPlants" id="Ma06_p24700.1"/>
    </source>
</evidence>
<dbReference type="Gramene" id="Ma06_t24700.1">
    <property type="protein sequence ID" value="Ma06_p24700.1"/>
    <property type="gene ID" value="Ma06_g24700"/>
</dbReference>
<name>A0A804JK06_MUSAM</name>
<dbReference type="EMBL" id="HG996471">
    <property type="protein sequence ID" value="CAG1847138.1"/>
    <property type="molecule type" value="Genomic_DNA"/>
</dbReference>
<reference evidence="2" key="1">
    <citation type="submission" date="2021-03" db="EMBL/GenBank/DDBJ databases">
        <authorList>
            <consortium name="Genoscope - CEA"/>
            <person name="William W."/>
        </authorList>
    </citation>
    <scope>NUCLEOTIDE SEQUENCE</scope>
    <source>
        <strain evidence="2">Doubled-haploid Pahang</strain>
    </source>
</reference>
<feature type="region of interest" description="Disordered" evidence="1">
    <location>
        <begin position="76"/>
        <end position="121"/>
    </location>
</feature>
<organism evidence="3 4">
    <name type="scientific">Musa acuminata subsp. malaccensis</name>
    <name type="common">Wild banana</name>
    <name type="synonym">Musa malaccensis</name>
    <dbReference type="NCBI Taxonomy" id="214687"/>
    <lineage>
        <taxon>Eukaryota</taxon>
        <taxon>Viridiplantae</taxon>
        <taxon>Streptophyta</taxon>
        <taxon>Embryophyta</taxon>
        <taxon>Tracheophyta</taxon>
        <taxon>Spermatophyta</taxon>
        <taxon>Magnoliopsida</taxon>
        <taxon>Liliopsida</taxon>
        <taxon>Zingiberales</taxon>
        <taxon>Musaceae</taxon>
        <taxon>Musa</taxon>
    </lineage>
</organism>
<dbReference type="AlphaFoldDB" id="A0A804JK06"/>
<dbReference type="EnsemblPlants" id="Ma06_t24700.1">
    <property type="protein sequence ID" value="Ma06_p24700.1"/>
    <property type="gene ID" value="Ma06_g24700"/>
</dbReference>
<evidence type="ECO:0000256" key="1">
    <source>
        <dbReference type="SAM" id="MobiDB-lite"/>
    </source>
</evidence>
<evidence type="ECO:0000313" key="2">
    <source>
        <dbReference type="EMBL" id="CAG1847138.1"/>
    </source>
</evidence>
<accession>A0A804JK06</accession>
<sequence length="181" mass="19996">MFVSKRIKNMKPSNDSMSPITRIFFYHTMEPFIHVNSIPLRRLMTGKKASNLLEPMSPKQVMAHLAVGVDCKSDQNNMHAGVRPQIQSGDTSALAAGSPNTDCGVESDSRTSNHQPSLASELNRDNCSDAEIDHRRARSLRETNALMARGNSTSLVHYIVLNNGNVDCIYQISLQIDLLNG</sequence>
<protein>
    <submittedName>
        <fullName evidence="2">(wild Malaysian banana) hypothetical protein</fullName>
    </submittedName>
</protein>
<evidence type="ECO:0000313" key="4">
    <source>
        <dbReference type="Proteomes" id="UP000012960"/>
    </source>
</evidence>
<feature type="compositionally biased region" description="Polar residues" evidence="1">
    <location>
        <begin position="110"/>
        <end position="120"/>
    </location>
</feature>